<dbReference type="EMBL" id="AGNL01006625">
    <property type="protein sequence ID" value="EJK71899.1"/>
    <property type="molecule type" value="Genomic_DNA"/>
</dbReference>
<name>K0T432_THAOC</name>
<dbReference type="AlphaFoldDB" id="K0T432"/>
<reference evidence="2 3" key="1">
    <citation type="journal article" date="2012" name="Genome Biol.">
        <title>Genome and low-iron response of an oceanic diatom adapted to chronic iron limitation.</title>
        <authorList>
            <person name="Lommer M."/>
            <person name="Specht M."/>
            <person name="Roy A.S."/>
            <person name="Kraemer L."/>
            <person name="Andreson R."/>
            <person name="Gutowska M.A."/>
            <person name="Wolf J."/>
            <person name="Bergner S.V."/>
            <person name="Schilhabel M.B."/>
            <person name="Klostermeier U.C."/>
            <person name="Beiko R.G."/>
            <person name="Rosenstiel P."/>
            <person name="Hippler M."/>
            <person name="Laroche J."/>
        </authorList>
    </citation>
    <scope>NUCLEOTIDE SEQUENCE [LARGE SCALE GENOMIC DNA]</scope>
    <source>
        <strain evidence="2 3">CCMP1005</strain>
    </source>
</reference>
<organism evidence="2 3">
    <name type="scientific">Thalassiosira oceanica</name>
    <name type="common">Marine diatom</name>
    <dbReference type="NCBI Taxonomy" id="159749"/>
    <lineage>
        <taxon>Eukaryota</taxon>
        <taxon>Sar</taxon>
        <taxon>Stramenopiles</taxon>
        <taxon>Ochrophyta</taxon>
        <taxon>Bacillariophyta</taxon>
        <taxon>Coscinodiscophyceae</taxon>
        <taxon>Thalassiosirophycidae</taxon>
        <taxon>Thalassiosirales</taxon>
        <taxon>Thalassiosiraceae</taxon>
        <taxon>Thalassiosira</taxon>
    </lineage>
</organism>
<feature type="compositionally biased region" description="Basic and acidic residues" evidence="1">
    <location>
        <begin position="26"/>
        <end position="40"/>
    </location>
</feature>
<dbReference type="Proteomes" id="UP000266841">
    <property type="component" value="Unassembled WGS sequence"/>
</dbReference>
<evidence type="ECO:0000256" key="1">
    <source>
        <dbReference type="SAM" id="MobiDB-lite"/>
    </source>
</evidence>
<protein>
    <submittedName>
        <fullName evidence="2">Uncharacterized protein</fullName>
    </submittedName>
</protein>
<gene>
    <name evidence="2" type="ORF">THAOC_06617</name>
</gene>
<comment type="caution">
    <text evidence="2">The sequence shown here is derived from an EMBL/GenBank/DDBJ whole genome shotgun (WGS) entry which is preliminary data.</text>
</comment>
<sequence>MADDRSSKRPRTTSGASEESACGDESETHALRSENARLRETSSSGPMPRSHVSASSSSGFREATQHCPMTRPRRLSISLDSTQVLPHILCPSLEHPSSYTQPDADVQSLRVAAARDWAGFVFGRGGCATGCMLREE</sequence>
<evidence type="ECO:0000313" key="3">
    <source>
        <dbReference type="Proteomes" id="UP000266841"/>
    </source>
</evidence>
<keyword evidence="3" id="KW-1185">Reference proteome</keyword>
<feature type="region of interest" description="Disordered" evidence="1">
    <location>
        <begin position="1"/>
        <end position="73"/>
    </location>
</feature>
<accession>K0T432</accession>
<proteinExistence type="predicted"/>
<evidence type="ECO:0000313" key="2">
    <source>
        <dbReference type="EMBL" id="EJK71899.1"/>
    </source>
</evidence>